<protein>
    <submittedName>
        <fullName evidence="3">AAA family ATPase</fullName>
    </submittedName>
</protein>
<evidence type="ECO:0000313" key="4">
    <source>
        <dbReference type="Proteomes" id="UP000322634"/>
    </source>
</evidence>
<keyword evidence="4" id="KW-1185">Reference proteome</keyword>
<dbReference type="PANTHER" id="PTHR43581">
    <property type="entry name" value="ATP/GTP PHOSPHATASE"/>
    <property type="match status" value="1"/>
</dbReference>
<sequence length="591" mass="65813">MPIPVGPGEPSAKSSVPSTDDLPPLALTRGMVFQAQTKDEWFTFSWDKPVQFLVGRNGTGKSKTAETACRLLRNQGVPIAYLSTDRLTGWMSRFPQLGEKNPAPIKGSPLTPGEQSKALEDARNYGLATDALIAMRNMPDVRIKVASVLGAAFGRRFDLVDISGFLDVQITKDKVRYSLIRDESHGLKELIVFLSKLYRHDWRVIVVDEPELHLHPSLTRLLITELQRECEVSGRNGIVVTHEPRALAPRSFDDLDAIIVFSGEKPKRLGEGLDTRLHHNHARRIAESLGQYPTLVSELVFSPRPVLVEGPDDVIALKEAVAKNMPATVVAQTDFIPCGSSSLIPIWLDMATLVGLDARAVSDLDSIFDPSMQATVDRRSGVQEDLRNSFLADPAKTSEVLQPIRHEAKKRKLESKPDVRARWLAGLEVSCDDDRVYALRRDALLDVWRSAGVWLHKDGRLEDALGLGTEIHNVRAKALIKRVKEHSGLDAVAKWASYQLDVSVSEFETLCVEVERIAQNLLREHRVNPGVWATAPVGPTSETDSKLVQVEAIEGRYKITVLKPLKWVGYWMHVGRETPLNEWVLKPPPQV</sequence>
<dbReference type="EMBL" id="VSFF01000004">
    <property type="protein sequence ID" value="TYC15862.1"/>
    <property type="molecule type" value="Genomic_DNA"/>
</dbReference>
<accession>A0A5D0UDX9</accession>
<dbReference type="Gene3D" id="3.40.50.300">
    <property type="entry name" value="P-loop containing nucleotide triphosphate hydrolases"/>
    <property type="match status" value="1"/>
</dbReference>
<feature type="domain" description="AAA+ ATPase" evidence="2">
    <location>
        <begin position="47"/>
        <end position="261"/>
    </location>
</feature>
<feature type="region of interest" description="Disordered" evidence="1">
    <location>
        <begin position="1"/>
        <end position="23"/>
    </location>
</feature>
<dbReference type="PANTHER" id="PTHR43581:SF2">
    <property type="entry name" value="EXCINUCLEASE ATPASE SUBUNIT"/>
    <property type="match status" value="1"/>
</dbReference>
<dbReference type="GO" id="GO:0016887">
    <property type="term" value="F:ATP hydrolysis activity"/>
    <property type="evidence" value="ECO:0007669"/>
    <property type="project" value="InterPro"/>
</dbReference>
<comment type="caution">
    <text evidence="3">The sequence shown here is derived from an EMBL/GenBank/DDBJ whole genome shotgun (WGS) entry which is preliminary data.</text>
</comment>
<dbReference type="GO" id="GO:0005524">
    <property type="term" value="F:ATP binding"/>
    <property type="evidence" value="ECO:0007669"/>
    <property type="project" value="InterPro"/>
</dbReference>
<gene>
    <name evidence="3" type="ORF">FXF65_11000</name>
</gene>
<dbReference type="InterPro" id="IPR003959">
    <property type="entry name" value="ATPase_AAA_core"/>
</dbReference>
<dbReference type="Proteomes" id="UP000322634">
    <property type="component" value="Unassembled WGS sequence"/>
</dbReference>
<dbReference type="InterPro" id="IPR027417">
    <property type="entry name" value="P-loop_NTPase"/>
</dbReference>
<evidence type="ECO:0000313" key="3">
    <source>
        <dbReference type="EMBL" id="TYC15862.1"/>
    </source>
</evidence>
<dbReference type="InterPro" id="IPR051396">
    <property type="entry name" value="Bact_Antivir_Def_Nuclease"/>
</dbReference>
<organism evidence="3 4">
    <name type="scientific">Actinomadura syzygii</name>
    <dbReference type="NCBI Taxonomy" id="1427538"/>
    <lineage>
        <taxon>Bacteria</taxon>
        <taxon>Bacillati</taxon>
        <taxon>Actinomycetota</taxon>
        <taxon>Actinomycetes</taxon>
        <taxon>Streptosporangiales</taxon>
        <taxon>Thermomonosporaceae</taxon>
        <taxon>Actinomadura</taxon>
    </lineage>
</organism>
<dbReference type="OrthoDB" id="3237462at2"/>
<dbReference type="Pfam" id="PF13304">
    <property type="entry name" value="AAA_21"/>
    <property type="match status" value="1"/>
</dbReference>
<evidence type="ECO:0000259" key="2">
    <source>
        <dbReference type="SMART" id="SM00382"/>
    </source>
</evidence>
<evidence type="ECO:0000256" key="1">
    <source>
        <dbReference type="SAM" id="MobiDB-lite"/>
    </source>
</evidence>
<dbReference type="SUPFAM" id="SSF52540">
    <property type="entry name" value="P-loop containing nucleoside triphosphate hydrolases"/>
    <property type="match status" value="1"/>
</dbReference>
<dbReference type="InterPro" id="IPR003593">
    <property type="entry name" value="AAA+_ATPase"/>
</dbReference>
<dbReference type="SMART" id="SM00382">
    <property type="entry name" value="AAA"/>
    <property type="match status" value="1"/>
</dbReference>
<proteinExistence type="predicted"/>
<dbReference type="AlphaFoldDB" id="A0A5D0UDX9"/>
<name>A0A5D0UDX9_9ACTN</name>
<reference evidence="3 4" key="1">
    <citation type="submission" date="2019-08" db="EMBL/GenBank/DDBJ databases">
        <title>Actinomadura sp. nov. CYP1-5 isolated from mountain soil.</title>
        <authorList>
            <person name="Songsumanus A."/>
            <person name="Kuncharoen N."/>
            <person name="Kudo T."/>
            <person name="Yuki M."/>
            <person name="Igarashi Y."/>
            <person name="Tanasupawat S."/>
        </authorList>
    </citation>
    <scope>NUCLEOTIDE SEQUENCE [LARGE SCALE GENOMIC DNA]</scope>
    <source>
        <strain evidence="3 4">GKU157</strain>
    </source>
</reference>